<dbReference type="PANTHER" id="PTHR43498">
    <property type="entry name" value="FERREDOXIN:COB-COM HETERODISULFIDE REDUCTASE SUBUNIT A"/>
    <property type="match status" value="1"/>
</dbReference>
<dbReference type="UniPathway" id="UPA00647">
    <property type="reaction ID" value="UER00700"/>
</dbReference>
<keyword evidence="8 10" id="KW-0408">Iron</keyword>
<dbReference type="GO" id="GO:0016491">
    <property type="term" value="F:oxidoreductase activity"/>
    <property type="evidence" value="ECO:0007669"/>
    <property type="project" value="UniProtKB-UniRule"/>
</dbReference>
<dbReference type="KEGG" id="maqe:RJ40_10045"/>
<evidence type="ECO:0000259" key="11">
    <source>
        <dbReference type="PROSITE" id="PS51379"/>
    </source>
</evidence>
<dbReference type="GO" id="GO:0051539">
    <property type="term" value="F:4 iron, 4 sulfur cluster binding"/>
    <property type="evidence" value="ECO:0007669"/>
    <property type="project" value="UniProtKB-UniRule"/>
</dbReference>
<keyword evidence="3 10" id="KW-0004">4Fe-4S</keyword>
<keyword evidence="7 10" id="KW-0560">Oxidoreductase</keyword>
<comment type="similarity">
    <text evidence="2 10">Belongs to the HdrA family.</text>
</comment>
<evidence type="ECO:0000256" key="1">
    <source>
        <dbReference type="ARBA" id="ARBA00001974"/>
    </source>
</evidence>
<keyword evidence="9 10" id="KW-0411">Iron-sulfur</keyword>
<name>A0A8A3S6B3_9EURY</name>
<keyword evidence="13" id="KW-1185">Reference proteome</keyword>
<comment type="cofactor">
    <cofactor evidence="1 10">
        <name>FAD</name>
        <dbReference type="ChEBI" id="CHEBI:57692"/>
    </cofactor>
</comment>
<keyword evidence="5 10" id="KW-0479">Metal-binding</keyword>
<evidence type="ECO:0000256" key="9">
    <source>
        <dbReference type="ARBA" id="ARBA00023014"/>
    </source>
</evidence>
<dbReference type="SUPFAM" id="SSF51905">
    <property type="entry name" value="FAD/NAD(P)-binding domain"/>
    <property type="match status" value="1"/>
</dbReference>
<comment type="subunit">
    <text evidence="10">The ferredoxin:CoB-CoM heterodisulfide reductase is composed of three subunits; HdrA, HdrB and HdrC.</text>
</comment>
<dbReference type="InterPro" id="IPR036188">
    <property type="entry name" value="FAD/NAD-bd_sf"/>
</dbReference>
<dbReference type="Gene3D" id="3.40.50.720">
    <property type="entry name" value="NAD(P)-binding Rossmann-like Domain"/>
    <property type="match status" value="1"/>
</dbReference>
<evidence type="ECO:0000313" key="13">
    <source>
        <dbReference type="Proteomes" id="UP001042704"/>
    </source>
</evidence>
<dbReference type="PANTHER" id="PTHR43498:SF1">
    <property type="entry name" value="COB--COM HETERODISULFIDE REDUCTASE IRON-SULFUR SUBUNIT A"/>
    <property type="match status" value="1"/>
</dbReference>
<gene>
    <name evidence="12" type="ORF">RJ40_10045</name>
</gene>
<dbReference type="PROSITE" id="PS00198">
    <property type="entry name" value="4FE4S_FER_1"/>
    <property type="match status" value="2"/>
</dbReference>
<organism evidence="12 13">
    <name type="scientific">Methanofollis aquaemaris</name>
    <dbReference type="NCBI Taxonomy" id="126734"/>
    <lineage>
        <taxon>Archaea</taxon>
        <taxon>Methanobacteriati</taxon>
        <taxon>Methanobacteriota</taxon>
        <taxon>Stenosarchaea group</taxon>
        <taxon>Methanomicrobia</taxon>
        <taxon>Methanomicrobiales</taxon>
        <taxon>Methanomicrobiaceae</taxon>
        <taxon>Methanofollis</taxon>
    </lineage>
</organism>
<dbReference type="Pfam" id="PF12831">
    <property type="entry name" value="FAD_oxidored"/>
    <property type="match status" value="1"/>
</dbReference>
<protein>
    <recommendedName>
        <fullName evidence="10">CoB--CoM heterodisulfide reductase iron-sulfur subunit A</fullName>
        <ecNumber evidence="10">1.8.-.-</ecNumber>
    </recommendedName>
</protein>
<dbReference type="InterPro" id="IPR017900">
    <property type="entry name" value="4Fe4S_Fe_S_CS"/>
</dbReference>
<comment type="function">
    <text evidence="10">Part of a complex that catalyzes the reversible reduction of CoM-S-S-CoB to the thiol-coenzymes H-S-CoM (coenzyme M) and H-S-CoB (coenzyme B).</text>
</comment>
<reference evidence="12" key="1">
    <citation type="journal article" date="2001" name="Int. J. Syst. Evol. Microbiol.">
        <title>Methanofollis aquaemaris sp. nov., a methanogen isolated from an aquaculture fish pond.</title>
        <authorList>
            <person name="Lai M.C."/>
            <person name="Chen S.C."/>
        </authorList>
    </citation>
    <scope>NUCLEOTIDE SEQUENCE</scope>
    <source>
        <strain evidence="12">N2F9704</strain>
    </source>
</reference>
<dbReference type="GeneID" id="76424713"/>
<dbReference type="RefSeq" id="WP_265580734.1">
    <property type="nucleotide sequence ID" value="NZ_CP036172.1"/>
</dbReference>
<dbReference type="SUPFAM" id="SSF54862">
    <property type="entry name" value="4Fe-4S ferredoxins"/>
    <property type="match status" value="1"/>
</dbReference>
<dbReference type="Proteomes" id="UP001042704">
    <property type="component" value="Chromosome"/>
</dbReference>
<reference evidence="12" key="2">
    <citation type="submission" date="2019-02" db="EMBL/GenBank/DDBJ databases">
        <authorList>
            <person name="Chen S.-C."/>
            <person name="Chien H.-H."/>
            <person name="Lai M.-C."/>
        </authorList>
    </citation>
    <scope>NUCLEOTIDE SEQUENCE</scope>
    <source>
        <strain evidence="12">N2F9704</strain>
    </source>
</reference>
<evidence type="ECO:0000313" key="12">
    <source>
        <dbReference type="EMBL" id="QSZ67817.1"/>
    </source>
</evidence>
<comment type="pathway">
    <text evidence="10">Cofactor metabolism; coenzyme M-coenzyme B heterodisulfide reduction; coenzyme B and coenzyme M from coenzyme M-coenzyme B heterodisulfide: step 1/1.</text>
</comment>
<evidence type="ECO:0000256" key="3">
    <source>
        <dbReference type="ARBA" id="ARBA00022485"/>
    </source>
</evidence>
<dbReference type="Pfam" id="PF13187">
    <property type="entry name" value="Fer4_9"/>
    <property type="match status" value="1"/>
</dbReference>
<evidence type="ECO:0000256" key="6">
    <source>
        <dbReference type="ARBA" id="ARBA00022827"/>
    </source>
</evidence>
<dbReference type="InterPro" id="IPR017896">
    <property type="entry name" value="4Fe4S_Fe-S-bd"/>
</dbReference>
<comment type="cofactor">
    <cofactor evidence="10">
        <name>[4Fe-4S] cluster</name>
        <dbReference type="ChEBI" id="CHEBI:49883"/>
    </cofactor>
</comment>
<dbReference type="GO" id="GO:0046872">
    <property type="term" value="F:metal ion binding"/>
    <property type="evidence" value="ECO:0007669"/>
    <property type="project" value="UniProtKB-KW"/>
</dbReference>
<evidence type="ECO:0000256" key="10">
    <source>
        <dbReference type="RuleBase" id="RU366072"/>
    </source>
</evidence>
<feature type="domain" description="4Fe-4S ferredoxin-type" evidence="11">
    <location>
        <begin position="95"/>
        <end position="124"/>
    </location>
</feature>
<keyword evidence="4 10" id="KW-0285">Flavoprotein</keyword>
<dbReference type="AlphaFoldDB" id="A0A8A3S6B3"/>
<dbReference type="Gene3D" id="3.30.70.20">
    <property type="match status" value="2"/>
</dbReference>
<accession>A0A8A3S6B3</accession>
<evidence type="ECO:0000256" key="5">
    <source>
        <dbReference type="ARBA" id="ARBA00022723"/>
    </source>
</evidence>
<evidence type="ECO:0000256" key="2">
    <source>
        <dbReference type="ARBA" id="ARBA00006561"/>
    </source>
</evidence>
<dbReference type="EMBL" id="CP036172">
    <property type="protein sequence ID" value="QSZ67817.1"/>
    <property type="molecule type" value="Genomic_DNA"/>
</dbReference>
<keyword evidence="6 10" id="KW-0274">FAD</keyword>
<sequence>MAEVVVVGGGITGIQAALDLANHGVTVHLVEREPTIGGHMAMLDKTFPTNDCSMCILSPKMVDVERHPLVTLHTCTEVVGVEGEVGAFTVRLLRHPRYIDEKECNGCGDCTEVCPVEVYNHFDAGIGVRKAVYKPMPQAVPNITVRDAEHCIDCGLCYEACGKDAVLRDDEDHEEEIEVRAAAVVVTTGYTTFDPSRKANLRYLKLPDVVTNLEFERMINASGPTGGELRRLSNGAVPKSIAFLQCVGSRDMQIDRPYCSCVCCMAAVKNAILIKEHHPETEVTVLYMDIRAYGKGYEEYFERAQAMGVRFLRGMPGEIAAKDGGLELMVENTETAEVEFLHPELVVLSVGMQPPTGAEALAGRLGITLETTGFVQIKDEKTDTVSTLRPGIYVAGTAVAPKDIPDSVAMAGAAAMRAYQDALKVDL</sequence>
<dbReference type="PROSITE" id="PS51379">
    <property type="entry name" value="4FE4S_FER_2"/>
    <property type="match status" value="2"/>
</dbReference>
<evidence type="ECO:0000256" key="7">
    <source>
        <dbReference type="ARBA" id="ARBA00023002"/>
    </source>
</evidence>
<proteinExistence type="inferred from homology"/>
<dbReference type="Gene3D" id="3.50.50.60">
    <property type="entry name" value="FAD/NAD(P)-binding domain"/>
    <property type="match status" value="2"/>
</dbReference>
<evidence type="ECO:0000256" key="4">
    <source>
        <dbReference type="ARBA" id="ARBA00022630"/>
    </source>
</evidence>
<feature type="domain" description="4Fe-4S ferredoxin-type" evidence="11">
    <location>
        <begin position="141"/>
        <end position="171"/>
    </location>
</feature>
<dbReference type="InterPro" id="IPR039650">
    <property type="entry name" value="HdrA-like"/>
</dbReference>
<dbReference type="EC" id="1.8.-.-" evidence="10"/>
<evidence type="ECO:0000256" key="8">
    <source>
        <dbReference type="ARBA" id="ARBA00023004"/>
    </source>
</evidence>